<feature type="compositionally biased region" description="Basic and acidic residues" evidence="1">
    <location>
        <begin position="12"/>
        <end position="23"/>
    </location>
</feature>
<name>A0A2Z6ZY96_9LAMI</name>
<reference evidence="2 3" key="1">
    <citation type="journal article" date="2015" name="Proc. Natl. Acad. Sci. U.S.A.">
        <title>The resurrection genome of Boea hygrometrica: A blueprint for survival of dehydration.</title>
        <authorList>
            <person name="Xiao L."/>
            <person name="Yang G."/>
            <person name="Zhang L."/>
            <person name="Yang X."/>
            <person name="Zhao S."/>
            <person name="Ji Z."/>
            <person name="Zhou Q."/>
            <person name="Hu M."/>
            <person name="Wang Y."/>
            <person name="Chen M."/>
            <person name="Xu Y."/>
            <person name="Jin H."/>
            <person name="Xiao X."/>
            <person name="Hu G."/>
            <person name="Bao F."/>
            <person name="Hu Y."/>
            <person name="Wan P."/>
            <person name="Li L."/>
            <person name="Deng X."/>
            <person name="Kuang T."/>
            <person name="Xiang C."/>
            <person name="Zhu J.K."/>
            <person name="Oliver M.J."/>
            <person name="He Y."/>
        </authorList>
    </citation>
    <scope>NUCLEOTIDE SEQUENCE [LARGE SCALE GENOMIC DNA]</scope>
    <source>
        <strain evidence="3">cv. XS01</strain>
    </source>
</reference>
<accession>A0A2Z6ZY96</accession>
<evidence type="ECO:0000313" key="3">
    <source>
        <dbReference type="Proteomes" id="UP000250235"/>
    </source>
</evidence>
<sequence length="90" mass="9775">MSAGRALAARLPYERRPKAAGRPRETLRTLVVELLSRASLVARNCWSLADQYAPMVAHDVAQVTPRLSHAKLMVAPPPAGRRSGESPTMS</sequence>
<feature type="region of interest" description="Disordered" evidence="1">
    <location>
        <begin position="1"/>
        <end position="23"/>
    </location>
</feature>
<gene>
    <name evidence="2" type="ORF">F511_47192</name>
</gene>
<proteinExistence type="predicted"/>
<dbReference type="EMBL" id="KV193437">
    <property type="protein sequence ID" value="KZT75783.1"/>
    <property type="molecule type" value="Genomic_DNA"/>
</dbReference>
<protein>
    <submittedName>
        <fullName evidence="2">Uncharacterized protein</fullName>
    </submittedName>
</protein>
<evidence type="ECO:0000256" key="1">
    <source>
        <dbReference type="SAM" id="MobiDB-lite"/>
    </source>
</evidence>
<dbReference type="AlphaFoldDB" id="A0A2Z6ZY96"/>
<dbReference type="Proteomes" id="UP000250235">
    <property type="component" value="Unassembled WGS sequence"/>
</dbReference>
<organism evidence="2 3">
    <name type="scientific">Dorcoceras hygrometricum</name>
    <dbReference type="NCBI Taxonomy" id="472368"/>
    <lineage>
        <taxon>Eukaryota</taxon>
        <taxon>Viridiplantae</taxon>
        <taxon>Streptophyta</taxon>
        <taxon>Embryophyta</taxon>
        <taxon>Tracheophyta</taxon>
        <taxon>Spermatophyta</taxon>
        <taxon>Magnoliopsida</taxon>
        <taxon>eudicotyledons</taxon>
        <taxon>Gunneridae</taxon>
        <taxon>Pentapetalae</taxon>
        <taxon>asterids</taxon>
        <taxon>lamiids</taxon>
        <taxon>Lamiales</taxon>
        <taxon>Gesneriaceae</taxon>
        <taxon>Didymocarpoideae</taxon>
        <taxon>Trichosporeae</taxon>
        <taxon>Loxocarpinae</taxon>
        <taxon>Dorcoceras</taxon>
    </lineage>
</organism>
<keyword evidence="3" id="KW-1185">Reference proteome</keyword>
<evidence type="ECO:0000313" key="2">
    <source>
        <dbReference type="EMBL" id="KZT75783.1"/>
    </source>
</evidence>